<dbReference type="AlphaFoldDB" id="A0A1W6ZY83"/>
<keyword evidence="12" id="KW-1185">Reference proteome</keyword>
<dbReference type="PANTHER" id="PTHR46157">
    <property type="entry name" value="K(+) EFFLUX ANTIPORTER 3, CHLOROPLASTIC"/>
    <property type="match status" value="1"/>
</dbReference>
<evidence type="ECO:0000256" key="4">
    <source>
        <dbReference type="ARBA" id="ARBA00022538"/>
    </source>
</evidence>
<evidence type="ECO:0000256" key="3">
    <source>
        <dbReference type="ARBA" id="ARBA00022449"/>
    </source>
</evidence>
<dbReference type="PANTHER" id="PTHR46157:SF4">
    <property type="entry name" value="K(+) EFFLUX ANTIPORTER 3, CHLOROPLASTIC"/>
    <property type="match status" value="1"/>
</dbReference>
<dbReference type="Pfam" id="PF02254">
    <property type="entry name" value="TrkA_N"/>
    <property type="match status" value="1"/>
</dbReference>
<dbReference type="EMBL" id="CP021112">
    <property type="protein sequence ID" value="ARQ02263.1"/>
    <property type="molecule type" value="Genomic_DNA"/>
</dbReference>
<dbReference type="Gene3D" id="3.40.50.720">
    <property type="entry name" value="NAD(P)-binding Rossmann-like Domain"/>
    <property type="match status" value="1"/>
</dbReference>
<dbReference type="RefSeq" id="WP_086090694.1">
    <property type="nucleotide sequence ID" value="NZ_CP021112.1"/>
</dbReference>
<evidence type="ECO:0000256" key="6">
    <source>
        <dbReference type="ARBA" id="ARBA00022958"/>
    </source>
</evidence>
<keyword evidence="7" id="KW-1133">Transmembrane helix</keyword>
<protein>
    <recommendedName>
        <fullName evidence="10">RCK N-terminal domain-containing protein</fullName>
    </recommendedName>
</protein>
<keyword evidence="8" id="KW-0406">Ion transport</keyword>
<dbReference type="GO" id="GO:0012505">
    <property type="term" value="C:endomembrane system"/>
    <property type="evidence" value="ECO:0007669"/>
    <property type="project" value="UniProtKB-SubCell"/>
</dbReference>
<reference evidence="11 12" key="1">
    <citation type="submission" date="2017-05" db="EMBL/GenBank/DDBJ databases">
        <title>Full genome sequence of Pseudorhodoplanes sinuspersici.</title>
        <authorList>
            <person name="Dastgheib S.M.M."/>
            <person name="Shavandi M."/>
            <person name="Tirandaz H."/>
        </authorList>
    </citation>
    <scope>NUCLEOTIDE SEQUENCE [LARGE SCALE GENOMIC DNA]</scope>
    <source>
        <strain evidence="11 12">RIPI110</strain>
    </source>
</reference>
<evidence type="ECO:0000313" key="12">
    <source>
        <dbReference type="Proteomes" id="UP000194137"/>
    </source>
</evidence>
<dbReference type="FunFam" id="3.40.50.720:FF:000036">
    <property type="entry name" value="Glutathione-regulated potassium-efflux system protein KefB"/>
    <property type="match status" value="1"/>
</dbReference>
<dbReference type="Pfam" id="PF00999">
    <property type="entry name" value="Na_H_Exchanger"/>
    <property type="match status" value="1"/>
</dbReference>
<keyword evidence="6" id="KW-0630">Potassium</keyword>
<keyword evidence="2" id="KW-0813">Transport</keyword>
<dbReference type="KEGG" id="psin:CAK95_26550"/>
<gene>
    <name evidence="11" type="ORF">CAK95_26550</name>
</gene>
<dbReference type="OrthoDB" id="9781411at2"/>
<evidence type="ECO:0000256" key="1">
    <source>
        <dbReference type="ARBA" id="ARBA00004127"/>
    </source>
</evidence>
<sequence length="584" mass="62698">MLHAEHLKSILIFLVAAGIIVPLLHRVKLGTVLGFLLVGLALGPYGIGYLDDYFPVLNYFTLNDPKAAEPLAELGIVFLLFLLGMELSVQRLWQLRRYVLGVGLVQVALSIVIIGTAIRWSGITPPAGLILGMCFALSSTAIVMQLLIDQRRSAAPVGRVSLSVLLFQDLMVVPVLFTIGILEARSAGDKSLFDLLLPFAQAFAAVAAIMMVGRYIVTPLMRSAARTGSRELIMAISLTIVVGISAATGASGLSVALGAFLAGLLLSDSEYRHQIEVDLDPFKGLLLGIFFVTVGMVIDLKVVWAHIGWILLALAGLIAVKAGALYFAARLFRVARPVAAEVAILLAQGGEFAFIVIGLARGKGLLNVEIATSAIAVAGLSMMVTPLLAILARRVGEWLEPMEHEHHSPEAAVADMRDHVIIGGFGRVGQTIARVLDSENVPWVALDTHGETVTRYREQGRMVYFGDASRHELIERAGGRKARAFVVTLGSEAATERMVAEIRKIRPKACVMARARDGAHAARLTRLGATGAIPETVEASLQLAGRLLENLDFPEDVAIQRIAEVRAIEVVEVRKASKTAEAAE</sequence>
<proteinExistence type="predicted"/>
<dbReference type="InterPro" id="IPR006153">
    <property type="entry name" value="Cation/H_exchanger_TM"/>
</dbReference>
<dbReference type="PROSITE" id="PS51201">
    <property type="entry name" value="RCK_N"/>
    <property type="match status" value="1"/>
</dbReference>
<keyword evidence="9" id="KW-0472">Membrane</keyword>
<feature type="domain" description="RCK N-terminal" evidence="10">
    <location>
        <begin position="417"/>
        <end position="538"/>
    </location>
</feature>
<dbReference type="Proteomes" id="UP000194137">
    <property type="component" value="Chromosome"/>
</dbReference>
<evidence type="ECO:0000256" key="7">
    <source>
        <dbReference type="ARBA" id="ARBA00022989"/>
    </source>
</evidence>
<dbReference type="Gene3D" id="1.20.1530.20">
    <property type="match status" value="1"/>
</dbReference>
<evidence type="ECO:0000256" key="5">
    <source>
        <dbReference type="ARBA" id="ARBA00022692"/>
    </source>
</evidence>
<dbReference type="InterPro" id="IPR038770">
    <property type="entry name" value="Na+/solute_symporter_sf"/>
</dbReference>
<dbReference type="InterPro" id="IPR003148">
    <property type="entry name" value="RCK_N"/>
</dbReference>
<evidence type="ECO:0000259" key="10">
    <source>
        <dbReference type="PROSITE" id="PS51201"/>
    </source>
</evidence>
<evidence type="ECO:0000256" key="8">
    <source>
        <dbReference type="ARBA" id="ARBA00023065"/>
    </source>
</evidence>
<dbReference type="SUPFAM" id="SSF51735">
    <property type="entry name" value="NAD(P)-binding Rossmann-fold domains"/>
    <property type="match status" value="1"/>
</dbReference>
<dbReference type="GO" id="GO:0015297">
    <property type="term" value="F:antiporter activity"/>
    <property type="evidence" value="ECO:0007669"/>
    <property type="project" value="UniProtKB-KW"/>
</dbReference>
<dbReference type="GO" id="GO:0005886">
    <property type="term" value="C:plasma membrane"/>
    <property type="evidence" value="ECO:0007669"/>
    <property type="project" value="TreeGrafter"/>
</dbReference>
<evidence type="ECO:0000313" key="11">
    <source>
        <dbReference type="EMBL" id="ARQ02263.1"/>
    </source>
</evidence>
<organism evidence="11 12">
    <name type="scientific">Pseudorhodoplanes sinuspersici</name>
    <dbReference type="NCBI Taxonomy" id="1235591"/>
    <lineage>
        <taxon>Bacteria</taxon>
        <taxon>Pseudomonadati</taxon>
        <taxon>Pseudomonadota</taxon>
        <taxon>Alphaproteobacteria</taxon>
        <taxon>Hyphomicrobiales</taxon>
        <taxon>Pseudorhodoplanes</taxon>
    </lineage>
</organism>
<evidence type="ECO:0000256" key="9">
    <source>
        <dbReference type="ARBA" id="ARBA00023136"/>
    </source>
</evidence>
<keyword evidence="5" id="KW-0812">Transmembrane</keyword>
<keyword evidence="4" id="KW-0633">Potassium transport</keyword>
<evidence type="ECO:0000256" key="2">
    <source>
        <dbReference type="ARBA" id="ARBA00022448"/>
    </source>
</evidence>
<dbReference type="GO" id="GO:1902600">
    <property type="term" value="P:proton transmembrane transport"/>
    <property type="evidence" value="ECO:0007669"/>
    <property type="project" value="InterPro"/>
</dbReference>
<comment type="subcellular location">
    <subcellularLocation>
        <location evidence="1">Endomembrane system</location>
        <topology evidence="1">Multi-pass membrane protein</topology>
    </subcellularLocation>
</comment>
<name>A0A1W6ZY83_9HYPH</name>
<accession>A0A1W6ZY83</accession>
<dbReference type="InterPro" id="IPR036291">
    <property type="entry name" value="NAD(P)-bd_dom_sf"/>
</dbReference>
<dbReference type="STRING" id="1235591.CAK95_26550"/>
<dbReference type="GO" id="GO:0006813">
    <property type="term" value="P:potassium ion transport"/>
    <property type="evidence" value="ECO:0007669"/>
    <property type="project" value="UniProtKB-KW"/>
</dbReference>
<keyword evidence="3" id="KW-0050">Antiport</keyword>